<evidence type="ECO:0000313" key="4">
    <source>
        <dbReference type="Proteomes" id="UP001153737"/>
    </source>
</evidence>
<evidence type="ECO:0000259" key="2">
    <source>
        <dbReference type="PROSITE" id="PS50800"/>
    </source>
</evidence>
<accession>A0A9N9SJA8</accession>
<protein>
    <recommendedName>
        <fullName evidence="2">SAP domain-containing protein</fullName>
    </recommendedName>
</protein>
<reference evidence="3" key="1">
    <citation type="submission" date="2022-01" db="EMBL/GenBank/DDBJ databases">
        <authorList>
            <person name="King R."/>
        </authorList>
    </citation>
    <scope>NUCLEOTIDE SEQUENCE</scope>
</reference>
<reference evidence="3" key="2">
    <citation type="submission" date="2022-10" db="EMBL/GenBank/DDBJ databases">
        <authorList>
            <consortium name="ENA_rothamsted_submissions"/>
            <consortium name="culmorum"/>
            <person name="King R."/>
        </authorList>
    </citation>
    <scope>NUCLEOTIDE SEQUENCE</scope>
</reference>
<dbReference type="PROSITE" id="PS50800">
    <property type="entry name" value="SAP"/>
    <property type="match status" value="1"/>
</dbReference>
<organism evidence="3 4">
    <name type="scientific">Phaedon cochleariae</name>
    <name type="common">Mustard beetle</name>
    <dbReference type="NCBI Taxonomy" id="80249"/>
    <lineage>
        <taxon>Eukaryota</taxon>
        <taxon>Metazoa</taxon>
        <taxon>Ecdysozoa</taxon>
        <taxon>Arthropoda</taxon>
        <taxon>Hexapoda</taxon>
        <taxon>Insecta</taxon>
        <taxon>Pterygota</taxon>
        <taxon>Neoptera</taxon>
        <taxon>Endopterygota</taxon>
        <taxon>Coleoptera</taxon>
        <taxon>Polyphaga</taxon>
        <taxon>Cucujiformia</taxon>
        <taxon>Chrysomeloidea</taxon>
        <taxon>Chrysomelidae</taxon>
        <taxon>Chrysomelinae</taxon>
        <taxon>Chrysomelini</taxon>
        <taxon>Phaedon</taxon>
    </lineage>
</organism>
<dbReference type="AlphaFoldDB" id="A0A9N9SJA8"/>
<name>A0A9N9SJA8_PHACE</name>
<proteinExistence type="predicted"/>
<evidence type="ECO:0000313" key="3">
    <source>
        <dbReference type="EMBL" id="CAG9822205.1"/>
    </source>
</evidence>
<sequence length="233" mass="27309">MLLLPVDVPGAHLKNNLLIEDHSVAELQRWLECRGYKKSGVKLELIERHVEKYGTGVVPPTSRPREWGIGSRKRNRGQTSKSTYPMKRLRPLKRAEFDPRPTNLIREVDFNSFSVDLQKGDELSMFQKILKLEYKDFQYSLKELHICSQQTQQFLDNIRKFLNNFSTELIEIPGTVQGSEDWYRWRTYFITSSNAEVVSRLISKNAKKNFLLRNLWRSLPPVMTAAMLYSKEE</sequence>
<keyword evidence="4" id="KW-1185">Reference proteome</keyword>
<feature type="region of interest" description="Disordered" evidence="1">
    <location>
        <begin position="64"/>
        <end position="83"/>
    </location>
</feature>
<dbReference type="OrthoDB" id="6784223at2759"/>
<dbReference type="EMBL" id="OU896711">
    <property type="protein sequence ID" value="CAG9822205.1"/>
    <property type="molecule type" value="Genomic_DNA"/>
</dbReference>
<gene>
    <name evidence="3" type="ORF">PHAECO_LOCUS9629</name>
</gene>
<feature type="domain" description="SAP" evidence="2">
    <location>
        <begin position="19"/>
        <end position="53"/>
    </location>
</feature>
<dbReference type="Proteomes" id="UP001153737">
    <property type="component" value="Chromosome 5"/>
</dbReference>
<evidence type="ECO:0000256" key="1">
    <source>
        <dbReference type="SAM" id="MobiDB-lite"/>
    </source>
</evidence>
<dbReference type="InterPro" id="IPR003034">
    <property type="entry name" value="SAP_dom"/>
</dbReference>